<dbReference type="CDD" id="cd02440">
    <property type="entry name" value="AdoMet_MTases"/>
    <property type="match status" value="1"/>
</dbReference>
<keyword evidence="2" id="KW-0489">Methyltransferase</keyword>
<dbReference type="Pfam" id="PF13649">
    <property type="entry name" value="Methyltransf_25"/>
    <property type="match status" value="1"/>
</dbReference>
<accession>A0A9X0WH44</accession>
<keyword evidence="2" id="KW-0808">Transferase</keyword>
<proteinExistence type="predicted"/>
<dbReference type="InterPro" id="IPR029063">
    <property type="entry name" value="SAM-dependent_MTases_sf"/>
</dbReference>
<dbReference type="SUPFAM" id="SSF53335">
    <property type="entry name" value="S-adenosyl-L-methionine-dependent methyltransferases"/>
    <property type="match status" value="1"/>
</dbReference>
<dbReference type="Gene3D" id="3.40.50.150">
    <property type="entry name" value="Vaccinia Virus protein VP39"/>
    <property type="match status" value="1"/>
</dbReference>
<dbReference type="AlphaFoldDB" id="A0A9X0WH44"/>
<dbReference type="GO" id="GO:0032259">
    <property type="term" value="P:methylation"/>
    <property type="evidence" value="ECO:0007669"/>
    <property type="project" value="UniProtKB-KW"/>
</dbReference>
<evidence type="ECO:0000259" key="1">
    <source>
        <dbReference type="Pfam" id="PF13649"/>
    </source>
</evidence>
<sequence>MPRLDTARFYLDSLASHGETAKGVQWQSSQTQALRFEILRGLLPEDLSTLRLVDAGCGFGDFHRFLARRADEPGHYLGLDLMEPMVEVARRRTGCEIRCCDVLNDRLPVADYYVCSGAMNNLTREETWRFIRQCFAASRAGFVFNLLKGQDGPGSYNFQQPRDLMGLAEELGATHRLREGYLASDFSMALLKS</sequence>
<evidence type="ECO:0000313" key="2">
    <source>
        <dbReference type="EMBL" id="MBK1644596.1"/>
    </source>
</evidence>
<keyword evidence="3" id="KW-1185">Reference proteome</keyword>
<dbReference type="EMBL" id="NRSD01000006">
    <property type="protein sequence ID" value="MBK1644596.1"/>
    <property type="molecule type" value="Genomic_DNA"/>
</dbReference>
<name>A0A9X0WH44_9GAMM</name>
<reference evidence="2 3" key="1">
    <citation type="journal article" date="2020" name="Microorganisms">
        <title>Osmotic Adaptation and Compatible Solute Biosynthesis of Phototrophic Bacteria as Revealed from Genome Analyses.</title>
        <authorList>
            <person name="Imhoff J.F."/>
            <person name="Rahn T."/>
            <person name="Kunzel S."/>
            <person name="Keller A."/>
            <person name="Neulinger S.C."/>
        </authorList>
    </citation>
    <scope>NUCLEOTIDE SEQUENCE [LARGE SCALE GENOMIC DNA]</scope>
    <source>
        <strain evidence="2 3">DSM 21303</strain>
    </source>
</reference>
<dbReference type="InterPro" id="IPR041698">
    <property type="entry name" value="Methyltransf_25"/>
</dbReference>
<dbReference type="GO" id="GO:0008168">
    <property type="term" value="F:methyltransferase activity"/>
    <property type="evidence" value="ECO:0007669"/>
    <property type="project" value="UniProtKB-KW"/>
</dbReference>
<dbReference type="RefSeq" id="WP_200387400.1">
    <property type="nucleotide sequence ID" value="NZ_NRSD01000006.1"/>
</dbReference>
<dbReference type="Proteomes" id="UP001138802">
    <property type="component" value="Unassembled WGS sequence"/>
</dbReference>
<comment type="caution">
    <text evidence="2">The sequence shown here is derived from an EMBL/GenBank/DDBJ whole genome shotgun (WGS) entry which is preliminary data.</text>
</comment>
<evidence type="ECO:0000313" key="3">
    <source>
        <dbReference type="Proteomes" id="UP001138802"/>
    </source>
</evidence>
<gene>
    <name evidence="2" type="ORF">CKO25_08025</name>
</gene>
<protein>
    <submittedName>
        <fullName evidence="2">Methyltransferase type 11</fullName>
    </submittedName>
</protein>
<organism evidence="2 3">
    <name type="scientific">Thiocapsa imhoffii</name>
    <dbReference type="NCBI Taxonomy" id="382777"/>
    <lineage>
        <taxon>Bacteria</taxon>
        <taxon>Pseudomonadati</taxon>
        <taxon>Pseudomonadota</taxon>
        <taxon>Gammaproteobacteria</taxon>
        <taxon>Chromatiales</taxon>
        <taxon>Chromatiaceae</taxon>
        <taxon>Thiocapsa</taxon>
    </lineage>
</organism>
<feature type="domain" description="Methyltransferase" evidence="1">
    <location>
        <begin position="53"/>
        <end position="139"/>
    </location>
</feature>